<protein>
    <submittedName>
        <fullName evidence="2">Uncharacterized protein</fullName>
    </submittedName>
</protein>
<dbReference type="Proteomes" id="UP001144280">
    <property type="component" value="Unassembled WGS sequence"/>
</dbReference>
<proteinExistence type="predicted"/>
<dbReference type="InterPro" id="IPR015919">
    <property type="entry name" value="Cadherin-like_sf"/>
</dbReference>
<feature type="signal peptide" evidence="1">
    <location>
        <begin position="1"/>
        <end position="24"/>
    </location>
</feature>
<reference evidence="2" key="1">
    <citation type="submission" date="2022-12" db="EMBL/GenBank/DDBJ databases">
        <title>New Phytohabitans aurantiacus sp. RD004123 nov., an actinomycete isolated from soil.</title>
        <authorList>
            <person name="Triningsih D.W."/>
            <person name="Harunari E."/>
            <person name="Igarashi Y."/>
        </authorList>
    </citation>
    <scope>NUCLEOTIDE SEQUENCE</scope>
    <source>
        <strain evidence="2">RD004123</strain>
    </source>
</reference>
<comment type="caution">
    <text evidence="2">The sequence shown here is derived from an EMBL/GenBank/DDBJ whole genome shotgun (WGS) entry which is preliminary data.</text>
</comment>
<organism evidence="2 3">
    <name type="scientific">Phytohabitans aurantiacus</name>
    <dbReference type="NCBI Taxonomy" id="3016789"/>
    <lineage>
        <taxon>Bacteria</taxon>
        <taxon>Bacillati</taxon>
        <taxon>Actinomycetota</taxon>
        <taxon>Actinomycetes</taxon>
        <taxon>Micromonosporales</taxon>
        <taxon>Micromonosporaceae</taxon>
    </lineage>
</organism>
<accession>A0ABQ5QXU7</accession>
<dbReference type="Gene3D" id="2.60.40.10">
    <property type="entry name" value="Immunoglobulins"/>
    <property type="match status" value="1"/>
</dbReference>
<name>A0ABQ5QXU7_9ACTN</name>
<gene>
    <name evidence="2" type="ORF">Pa4123_37410</name>
</gene>
<dbReference type="InterPro" id="IPR013783">
    <property type="entry name" value="Ig-like_fold"/>
</dbReference>
<evidence type="ECO:0000313" key="3">
    <source>
        <dbReference type="Proteomes" id="UP001144280"/>
    </source>
</evidence>
<sequence length="231" mass="23909">MNITRWLPRSRPLAVAALAITAVAAILIPAPASATAAAGLCTFRSGGPNNWSNPAQVSADLLINCSDVGSTAYASVHLYRDGTLVGSDDDFGIGGAWAYTAASCVPGNYVAYWYASVSDSTVPESYRWQSPSTSISCAPPPPAVANPGSRSTYIYDYAYLQMTATGGTAPYNWSASGLPTGTSINSSTGVIAGTVTQFGTYTVTVSATDAAGRTGSTQFTWLVRREACPTC</sequence>
<dbReference type="EMBL" id="BSDI01000017">
    <property type="protein sequence ID" value="GLH98466.1"/>
    <property type="molecule type" value="Genomic_DNA"/>
</dbReference>
<dbReference type="Pfam" id="PF05345">
    <property type="entry name" value="He_PIG"/>
    <property type="match status" value="1"/>
</dbReference>
<feature type="chain" id="PRO_5045791100" evidence="1">
    <location>
        <begin position="25"/>
        <end position="231"/>
    </location>
</feature>
<evidence type="ECO:0000313" key="2">
    <source>
        <dbReference type="EMBL" id="GLH98466.1"/>
    </source>
</evidence>
<dbReference type="SUPFAM" id="SSF49313">
    <property type="entry name" value="Cadherin-like"/>
    <property type="match status" value="1"/>
</dbReference>
<evidence type="ECO:0000256" key="1">
    <source>
        <dbReference type="SAM" id="SignalP"/>
    </source>
</evidence>
<dbReference type="RefSeq" id="WP_281897379.1">
    <property type="nucleotide sequence ID" value="NZ_BSDI01000017.1"/>
</dbReference>
<keyword evidence="1" id="KW-0732">Signal</keyword>
<keyword evidence="3" id="KW-1185">Reference proteome</keyword>